<dbReference type="InterPro" id="IPR053144">
    <property type="entry name" value="Acetyltransferase_Butenolide"/>
</dbReference>
<gene>
    <name evidence="2" type="ORF">I7730_25785</name>
</gene>
<dbReference type="SUPFAM" id="SSF55729">
    <property type="entry name" value="Acyl-CoA N-acyltransferases (Nat)"/>
    <property type="match status" value="1"/>
</dbReference>
<evidence type="ECO:0000313" key="2">
    <source>
        <dbReference type="EMBL" id="HAS8543138.1"/>
    </source>
</evidence>
<comment type="caution">
    <text evidence="2">The sequence shown here is derived from an EMBL/GenBank/DDBJ whole genome shotgun (WGS) entry which is preliminary data.</text>
</comment>
<dbReference type="InterPro" id="IPR000182">
    <property type="entry name" value="GNAT_dom"/>
</dbReference>
<dbReference type="PANTHER" id="PTHR43233">
    <property type="entry name" value="FAMILY N-ACETYLTRANSFERASE, PUTATIVE (AFU_ORTHOLOGUE AFUA_6G03350)-RELATED"/>
    <property type="match status" value="1"/>
</dbReference>
<dbReference type="Pfam" id="PF13673">
    <property type="entry name" value="Acetyltransf_10"/>
    <property type="match status" value="1"/>
</dbReference>
<accession>A0A8H9N5J1</accession>
<dbReference type="Proteomes" id="UP000863257">
    <property type="component" value="Unassembled WGS sequence"/>
</dbReference>
<dbReference type="InterPro" id="IPR016181">
    <property type="entry name" value="Acyl_CoA_acyltransferase"/>
</dbReference>
<dbReference type="EMBL" id="DACRBY010000155">
    <property type="protein sequence ID" value="HAS8543138.1"/>
    <property type="molecule type" value="Genomic_DNA"/>
</dbReference>
<protein>
    <submittedName>
        <fullName evidence="2">N-acetyltransferase</fullName>
    </submittedName>
</protein>
<dbReference type="AlphaFoldDB" id="A0A8H9N5J1"/>
<proteinExistence type="predicted"/>
<evidence type="ECO:0000259" key="1">
    <source>
        <dbReference type="PROSITE" id="PS51186"/>
    </source>
</evidence>
<dbReference type="GO" id="GO:0016747">
    <property type="term" value="F:acyltransferase activity, transferring groups other than amino-acyl groups"/>
    <property type="evidence" value="ECO:0007669"/>
    <property type="project" value="InterPro"/>
</dbReference>
<reference evidence="2" key="1">
    <citation type="journal article" date="2018" name="Genome Biol.">
        <title>SKESA: strategic k-mer extension for scrupulous assemblies.</title>
        <authorList>
            <person name="Souvorov A."/>
            <person name="Agarwala R."/>
            <person name="Lipman D.J."/>
        </authorList>
    </citation>
    <scope>NUCLEOTIDE SEQUENCE</scope>
    <source>
        <strain evidence="2">BCW_3452</strain>
    </source>
</reference>
<name>A0A8H9N5J1_VIBVL</name>
<dbReference type="PANTHER" id="PTHR43233:SF1">
    <property type="entry name" value="FAMILY N-ACETYLTRANSFERASE, PUTATIVE (AFU_ORTHOLOGUE AFUA_6G03350)-RELATED"/>
    <property type="match status" value="1"/>
</dbReference>
<dbReference type="RefSeq" id="WP_154186128.1">
    <property type="nucleotide sequence ID" value="NZ_CP035784.1"/>
</dbReference>
<reference evidence="2" key="2">
    <citation type="submission" date="2019-01" db="EMBL/GenBank/DDBJ databases">
        <authorList>
            <consortium name="NCBI Pathogen Detection Project"/>
        </authorList>
    </citation>
    <scope>NUCLEOTIDE SEQUENCE</scope>
    <source>
        <strain evidence="2">BCW_3452</strain>
    </source>
</reference>
<dbReference type="Gene3D" id="3.40.630.30">
    <property type="match status" value="1"/>
</dbReference>
<organism evidence="2">
    <name type="scientific">Vibrio vulnificus</name>
    <dbReference type="NCBI Taxonomy" id="672"/>
    <lineage>
        <taxon>Bacteria</taxon>
        <taxon>Pseudomonadati</taxon>
        <taxon>Pseudomonadota</taxon>
        <taxon>Gammaproteobacteria</taxon>
        <taxon>Vibrionales</taxon>
        <taxon>Vibrionaceae</taxon>
        <taxon>Vibrio</taxon>
    </lineage>
</organism>
<dbReference type="CDD" id="cd04301">
    <property type="entry name" value="NAT_SF"/>
    <property type="match status" value="1"/>
</dbReference>
<sequence length="135" mass="15729">MRIVDTFNQEQIAQVHRLYMETWWAKERTLEQTISCISGSQLCLGILDNDDNVVGFARVLSDFIFKAIIFDVIVCKYQRNYGLGAQLMRSIQQHASLKDIKHFELYCLPEMETYYEQFGFSSEVDGIVLMRQTNA</sequence>
<feature type="domain" description="N-acetyltransferase" evidence="1">
    <location>
        <begin position="2"/>
        <end position="135"/>
    </location>
</feature>
<keyword evidence="2" id="KW-0808">Transferase</keyword>
<dbReference type="PROSITE" id="PS51186">
    <property type="entry name" value="GNAT"/>
    <property type="match status" value="1"/>
</dbReference>